<dbReference type="OrthoDB" id="2468252at2"/>
<dbReference type="EMBL" id="SZNK01000001">
    <property type="protein sequence ID" value="TKI58389.1"/>
    <property type="molecule type" value="Genomic_DNA"/>
</dbReference>
<evidence type="ECO:0008006" key="3">
    <source>
        <dbReference type="Google" id="ProtNLM"/>
    </source>
</evidence>
<dbReference type="Proteomes" id="UP000307841">
    <property type="component" value="Unassembled WGS sequence"/>
</dbReference>
<evidence type="ECO:0000313" key="2">
    <source>
        <dbReference type="Proteomes" id="UP000307841"/>
    </source>
</evidence>
<keyword evidence="2" id="KW-1185">Reference proteome</keyword>
<name>A0A4U2YC95_9BACL</name>
<comment type="caution">
    <text evidence="1">The sequence shown here is derived from an EMBL/GenBank/DDBJ whole genome shotgun (WGS) entry which is preliminary data.</text>
</comment>
<evidence type="ECO:0000313" key="1">
    <source>
        <dbReference type="EMBL" id="TKI58389.1"/>
    </source>
</evidence>
<gene>
    <name evidence="1" type="ORF">E8L90_24990</name>
</gene>
<reference evidence="1 2" key="1">
    <citation type="submission" date="2019-04" db="EMBL/GenBank/DDBJ databases">
        <title>Whole genome sequencing of Brevibacillus sp. TGS2-1.</title>
        <authorList>
            <person name="Choi A."/>
        </authorList>
    </citation>
    <scope>NUCLEOTIDE SEQUENCE [LARGE SCALE GENOMIC DNA]</scope>
    <source>
        <strain evidence="1 2">TGS2-1</strain>
    </source>
</reference>
<dbReference type="PROSITE" id="PS51257">
    <property type="entry name" value="PROKAR_LIPOPROTEIN"/>
    <property type="match status" value="1"/>
</dbReference>
<accession>A0A4U2YC95</accession>
<organism evidence="1 2">
    <name type="scientific">Brevibacillus antibioticus</name>
    <dbReference type="NCBI Taxonomy" id="2570228"/>
    <lineage>
        <taxon>Bacteria</taxon>
        <taxon>Bacillati</taxon>
        <taxon>Bacillota</taxon>
        <taxon>Bacilli</taxon>
        <taxon>Bacillales</taxon>
        <taxon>Paenibacillaceae</taxon>
        <taxon>Brevibacillus</taxon>
    </lineage>
</organism>
<sequence>MKKTILIVFLILPLLLLVACSEKEWSYKYEGATDNWNGVTEILPDKENGARFVGKIKYLGEGNIRKLQFVSDLTQTSQQTGSVPTPNFTEGHIIIFQDVPNTDSTKNDFKNGVTDEEVKSFFGDYPVFKMNWTDEEGIDHTETIYLKYVAQ</sequence>
<dbReference type="RefSeq" id="WP_137031817.1">
    <property type="nucleotide sequence ID" value="NZ_SZNK01000001.1"/>
</dbReference>
<proteinExistence type="predicted"/>
<protein>
    <recommendedName>
        <fullName evidence="3">Lipoprotein</fullName>
    </recommendedName>
</protein>
<dbReference type="AlphaFoldDB" id="A0A4U2YC95"/>